<keyword evidence="6" id="KW-0788">Thiol protease</keyword>
<organism evidence="10 11">
    <name type="scientific">Aaosphaeria arxii CBS 175.79</name>
    <dbReference type="NCBI Taxonomy" id="1450172"/>
    <lineage>
        <taxon>Eukaryota</taxon>
        <taxon>Fungi</taxon>
        <taxon>Dikarya</taxon>
        <taxon>Ascomycota</taxon>
        <taxon>Pezizomycotina</taxon>
        <taxon>Dothideomycetes</taxon>
        <taxon>Pleosporomycetidae</taxon>
        <taxon>Pleosporales</taxon>
        <taxon>Pleosporales incertae sedis</taxon>
        <taxon>Aaosphaeria</taxon>
    </lineage>
</organism>
<keyword evidence="11" id="KW-1185">Reference proteome</keyword>
<evidence type="ECO:0000256" key="3">
    <source>
        <dbReference type="ARBA" id="ARBA00022670"/>
    </source>
</evidence>
<dbReference type="InterPro" id="IPR001394">
    <property type="entry name" value="Peptidase_C19_UCH"/>
</dbReference>
<feature type="coiled-coil region" evidence="7">
    <location>
        <begin position="1039"/>
        <end position="1073"/>
    </location>
</feature>
<keyword evidence="4" id="KW-0833">Ubl conjugation pathway</keyword>
<dbReference type="SUPFAM" id="SSF54001">
    <property type="entry name" value="Cysteine proteinases"/>
    <property type="match status" value="1"/>
</dbReference>
<reference evidence="10" key="1">
    <citation type="journal article" date="2020" name="Stud. Mycol.">
        <title>101 Dothideomycetes genomes: a test case for predicting lifestyles and emergence of pathogens.</title>
        <authorList>
            <person name="Haridas S."/>
            <person name="Albert R."/>
            <person name="Binder M."/>
            <person name="Bloem J."/>
            <person name="Labutti K."/>
            <person name="Salamov A."/>
            <person name="Andreopoulos B."/>
            <person name="Baker S."/>
            <person name="Barry K."/>
            <person name="Bills G."/>
            <person name="Bluhm B."/>
            <person name="Cannon C."/>
            <person name="Castanera R."/>
            <person name="Culley D."/>
            <person name="Daum C."/>
            <person name="Ezra D."/>
            <person name="Gonzalez J."/>
            <person name="Henrissat B."/>
            <person name="Kuo A."/>
            <person name="Liang C."/>
            <person name="Lipzen A."/>
            <person name="Lutzoni F."/>
            <person name="Magnuson J."/>
            <person name="Mondo S."/>
            <person name="Nolan M."/>
            <person name="Ohm R."/>
            <person name="Pangilinan J."/>
            <person name="Park H.-J."/>
            <person name="Ramirez L."/>
            <person name="Alfaro M."/>
            <person name="Sun H."/>
            <person name="Tritt A."/>
            <person name="Yoshinaga Y."/>
            <person name="Zwiers L.-H."/>
            <person name="Turgeon B."/>
            <person name="Goodwin S."/>
            <person name="Spatafora J."/>
            <person name="Crous P."/>
            <person name="Grigoriev I."/>
        </authorList>
    </citation>
    <scope>NUCLEOTIDE SEQUENCE</scope>
    <source>
        <strain evidence="10">CBS 175.79</strain>
    </source>
</reference>
<dbReference type="Pfam" id="PF13446">
    <property type="entry name" value="RPT"/>
    <property type="match status" value="3"/>
</dbReference>
<dbReference type="GeneID" id="54286469"/>
<dbReference type="EC" id="3.4.19.12" evidence="2"/>
<dbReference type="EMBL" id="ML978074">
    <property type="protein sequence ID" value="KAF2011767.1"/>
    <property type="molecule type" value="Genomic_DNA"/>
</dbReference>
<dbReference type="Proteomes" id="UP000799778">
    <property type="component" value="Unassembled WGS sequence"/>
</dbReference>
<evidence type="ECO:0000256" key="5">
    <source>
        <dbReference type="ARBA" id="ARBA00022801"/>
    </source>
</evidence>
<evidence type="ECO:0000256" key="2">
    <source>
        <dbReference type="ARBA" id="ARBA00012759"/>
    </source>
</evidence>
<dbReference type="OrthoDB" id="2420415at2759"/>
<feature type="region of interest" description="Disordered" evidence="8">
    <location>
        <begin position="728"/>
        <end position="775"/>
    </location>
</feature>
<dbReference type="RefSeq" id="XP_033380106.1">
    <property type="nucleotide sequence ID" value="XM_033529072.1"/>
</dbReference>
<proteinExistence type="predicted"/>
<dbReference type="PROSITE" id="PS00973">
    <property type="entry name" value="USP_2"/>
    <property type="match status" value="1"/>
</dbReference>
<dbReference type="InterPro" id="IPR038765">
    <property type="entry name" value="Papain-like_cys_pep_sf"/>
</dbReference>
<dbReference type="InterPro" id="IPR025305">
    <property type="entry name" value="UCH_repeat_domain"/>
</dbReference>
<accession>A0A6A5XG07</accession>
<evidence type="ECO:0000313" key="10">
    <source>
        <dbReference type="EMBL" id="KAF2011767.1"/>
    </source>
</evidence>
<dbReference type="InterPro" id="IPR028889">
    <property type="entry name" value="USP"/>
</dbReference>
<evidence type="ECO:0000256" key="6">
    <source>
        <dbReference type="ARBA" id="ARBA00022807"/>
    </source>
</evidence>
<dbReference type="PANTHER" id="PTHR43982:SF6">
    <property type="entry name" value="UBIQUITIN CARBOXYL-TERMINAL HYDROLASE 2-RELATED"/>
    <property type="match status" value="1"/>
</dbReference>
<keyword evidence="5" id="KW-0378">Hydrolase</keyword>
<evidence type="ECO:0000256" key="8">
    <source>
        <dbReference type="SAM" id="MobiDB-lite"/>
    </source>
</evidence>
<keyword evidence="7" id="KW-0175">Coiled coil</keyword>
<dbReference type="GO" id="GO:0061136">
    <property type="term" value="P:regulation of proteasomal protein catabolic process"/>
    <property type="evidence" value="ECO:0007669"/>
    <property type="project" value="TreeGrafter"/>
</dbReference>
<evidence type="ECO:0000259" key="9">
    <source>
        <dbReference type="PROSITE" id="PS50235"/>
    </source>
</evidence>
<dbReference type="GO" id="GO:0070628">
    <property type="term" value="F:proteasome binding"/>
    <property type="evidence" value="ECO:0007669"/>
    <property type="project" value="TreeGrafter"/>
</dbReference>
<dbReference type="PANTHER" id="PTHR43982">
    <property type="entry name" value="UBIQUITIN CARBOXYL-TERMINAL HYDROLASE"/>
    <property type="match status" value="1"/>
</dbReference>
<dbReference type="Gene3D" id="3.90.70.10">
    <property type="entry name" value="Cysteine proteinases"/>
    <property type="match status" value="1"/>
</dbReference>
<feature type="domain" description="USP" evidence="9">
    <location>
        <begin position="623"/>
        <end position="1152"/>
    </location>
</feature>
<evidence type="ECO:0000256" key="1">
    <source>
        <dbReference type="ARBA" id="ARBA00000707"/>
    </source>
</evidence>
<dbReference type="PROSITE" id="PS50235">
    <property type="entry name" value="USP_3"/>
    <property type="match status" value="1"/>
</dbReference>
<dbReference type="GO" id="GO:0004843">
    <property type="term" value="F:cysteine-type deubiquitinase activity"/>
    <property type="evidence" value="ECO:0007669"/>
    <property type="project" value="UniProtKB-EC"/>
</dbReference>
<feature type="coiled-coil region" evidence="7">
    <location>
        <begin position="976"/>
        <end position="1010"/>
    </location>
</feature>
<sequence>MSPRSAGGKTAPRLLHDLTTYDPRYEARAGRNLLTTSPPHFDPNAEPTPAVPYRNCRHNLMLKPEQSQEPNVGLDPQYDTVYKVASFCQNCRWHIDVVVDFRCDGRETPCSKENKHPLHHFVFRTEDTDSDNAFGSAQVPRVFHFQCSGPQCPVALQIRMRPPRFNDEHISLMTNSARLRQRLETAKQLAGERADANMARPVDALDFLTTYLTDALKPQPGKGRIPLLNRKFLKTFGKDCDNILTGLGFSHAVEKSEEGEEAQVWHLPRPPPAGNPLDVDTERTVIEDARYELGVLLLGFPENERVGIRNSPVLPHPAIKIVERALGCEDYGKKAALGTRNSDHEEDHPYYAGLGTVGDFSDDLLLFAYNCQFRVDKDNATYYFECLQSIAIGRNSEWLNMEVMTLASKGQVNRAELRNAYQYFGINPRDADYISDEHVLQNFRSRLPDIGPGQDEEARNVLRIIGNARNSDRLRQEASNAFETYEQAMSWLGLDENQADDFVITMYSMKKDENGAEVARKAVEIIAEARNSEFLRDYLRTGELRAQQMDVGEAYALLGISNRTERLDPEILKVNKMYLILDRPGDEAKFEEAYRLVSDDQSKNPGLSLSSTRPAYPLETWPVGCLNIGNTCYLNSVLQFLFTIKPLRNMVLDCEQHLQTVSQEALEGKRVGRSDVTVAKVEQAQRFIHELRNLFQRMVTANTSSIRPEIKLAALALSKDADLNLPNSNHIEDSGLGELGGEPVFGPMPAPETNDSAMKEDNSDSSSTVAEADTDGDHLMEMNDLVGEAAIDEGEKPPLPNRPPPIPPRPQDMKKIESLAQQQDAAEILNNVFDLLSCAIQGEGVLDDGEQQDLVKRLFFSSVTAVRNTNGTIVRKSDLQDNHLISPGNRDRPLYAALDDEFSLSEQEPEMKDGKAIIPTKYEVIDHASPVLIINVRRLVYEGGRSRKDTSHVQLDDLLYLDRYLKQTKSLSEAEVLELRERQWELRRKLRELEARKKELKETEVKTDLAAAVEETATLIEDFTKADDDQLIDVDDDPLPRYTELADGLKERAKELEDEAKALDERLKDIDGQVDGVFDKYRDHGYRLHSIFMHRGGPGGGHYWIYIYDFQEKIWREYNDERVSKVEDPQKSIFEQEEKYPGTSTGVVYVQEDMIDGLTEAVHRVPEPLLDQDVEMGEVKDTDYSQVQVIDGIEAS</sequence>
<evidence type="ECO:0000256" key="4">
    <source>
        <dbReference type="ARBA" id="ARBA00022786"/>
    </source>
</evidence>
<evidence type="ECO:0000313" key="11">
    <source>
        <dbReference type="Proteomes" id="UP000799778"/>
    </source>
</evidence>
<gene>
    <name evidence="10" type="ORF">BU24DRAFT_426865</name>
</gene>
<dbReference type="InterPro" id="IPR018200">
    <property type="entry name" value="USP_CS"/>
</dbReference>
<dbReference type="Pfam" id="PF00443">
    <property type="entry name" value="UCH"/>
    <property type="match status" value="1"/>
</dbReference>
<dbReference type="GO" id="GO:0016579">
    <property type="term" value="P:protein deubiquitination"/>
    <property type="evidence" value="ECO:0007669"/>
    <property type="project" value="InterPro"/>
</dbReference>
<dbReference type="AlphaFoldDB" id="A0A6A5XG07"/>
<name>A0A6A5XG07_9PLEO</name>
<keyword evidence="3" id="KW-0645">Protease</keyword>
<comment type="catalytic activity">
    <reaction evidence="1">
        <text>Thiol-dependent hydrolysis of ester, thioester, amide, peptide and isopeptide bonds formed by the C-terminal Gly of ubiquitin (a 76-residue protein attached to proteins as an intracellular targeting signal).</text>
        <dbReference type="EC" id="3.4.19.12"/>
    </reaction>
</comment>
<protein>
    <recommendedName>
        <fullName evidence="2">ubiquitinyl hydrolase 1</fullName>
        <ecNumber evidence="2">3.4.19.12</ecNumber>
    </recommendedName>
</protein>
<evidence type="ECO:0000256" key="7">
    <source>
        <dbReference type="SAM" id="Coils"/>
    </source>
</evidence>
<dbReference type="InterPro" id="IPR044635">
    <property type="entry name" value="UBP14-like"/>
</dbReference>
<dbReference type="GO" id="GO:0043161">
    <property type="term" value="P:proteasome-mediated ubiquitin-dependent protein catabolic process"/>
    <property type="evidence" value="ECO:0007669"/>
    <property type="project" value="InterPro"/>
</dbReference>